<gene>
    <name evidence="4" type="ORF">RRG08_047864</name>
</gene>
<dbReference type="Proteomes" id="UP001283361">
    <property type="component" value="Unassembled WGS sequence"/>
</dbReference>
<proteinExistence type="predicted"/>
<accession>A0AAE0ZX94</accession>
<feature type="compositionally biased region" description="Polar residues" evidence="3">
    <location>
        <begin position="679"/>
        <end position="692"/>
    </location>
</feature>
<evidence type="ECO:0000256" key="2">
    <source>
        <dbReference type="ARBA" id="ARBA00023242"/>
    </source>
</evidence>
<evidence type="ECO:0000313" key="5">
    <source>
        <dbReference type="Proteomes" id="UP001283361"/>
    </source>
</evidence>
<feature type="compositionally biased region" description="Basic and acidic residues" evidence="3">
    <location>
        <begin position="172"/>
        <end position="184"/>
    </location>
</feature>
<organism evidence="4 5">
    <name type="scientific">Elysia crispata</name>
    <name type="common">lettuce slug</name>
    <dbReference type="NCBI Taxonomy" id="231223"/>
    <lineage>
        <taxon>Eukaryota</taxon>
        <taxon>Metazoa</taxon>
        <taxon>Spiralia</taxon>
        <taxon>Lophotrochozoa</taxon>
        <taxon>Mollusca</taxon>
        <taxon>Gastropoda</taxon>
        <taxon>Heterobranchia</taxon>
        <taxon>Euthyneura</taxon>
        <taxon>Panpulmonata</taxon>
        <taxon>Sacoglossa</taxon>
        <taxon>Placobranchoidea</taxon>
        <taxon>Plakobranchidae</taxon>
        <taxon>Elysia</taxon>
    </lineage>
</organism>
<evidence type="ECO:0000256" key="1">
    <source>
        <dbReference type="ARBA" id="ARBA00004123"/>
    </source>
</evidence>
<feature type="compositionally biased region" description="Basic and acidic residues" evidence="3">
    <location>
        <begin position="199"/>
        <end position="212"/>
    </location>
</feature>
<feature type="region of interest" description="Disordered" evidence="3">
    <location>
        <begin position="359"/>
        <end position="436"/>
    </location>
</feature>
<feature type="compositionally biased region" description="Polar residues" evidence="3">
    <location>
        <begin position="111"/>
        <end position="126"/>
    </location>
</feature>
<protein>
    <recommendedName>
        <fullName evidence="6">Basic immunoglobulin-like variable motif-containing protein</fullName>
    </recommendedName>
</protein>
<feature type="region of interest" description="Disordered" evidence="3">
    <location>
        <begin position="16"/>
        <end position="340"/>
    </location>
</feature>
<feature type="compositionally biased region" description="Acidic residues" evidence="3">
    <location>
        <begin position="161"/>
        <end position="171"/>
    </location>
</feature>
<sequence>MGNSLAFSQPYIVDEYYSDDDVTHDSGTESAEDSPTPAPALDSEGVSSADTERSGSNTEKDAEDITPLPTTDFNDVSVEDTDSPPQVVEYLPEELITPTTSGNLMSKPGNVDTSTSSITPSGSNTKAASDSDVPSFPSSGGSSAAAVAALHENGRAPIGSQEEDGIDEHDLEAEQKRTLERLDSDLSTFEAVEQSILEASREFDKGLDGREPEDGDGSGFNTKSPAGGQGTASGIPRLQRPTSGRPRSESGNQHLQHENEMARDDSEANQMTSSAYAQVSSSAPSNGDDQLPPSPSTHQLVHSFSTEDTDGGANSLPGNSKRGVSPRRHSGIPVRQNSFHGSSVPAAAAYLLYQGESDSAKGEAWDRPNDWSLRPRATSTCSDRESDGDDLTISDLTGRARKSKKRSGIPAAWIGRSQGDLSPRSVRSGSPRSSEIIDISRPPMDRKVLDLKRWFCISRPQYKTSCGVSSLVSCWNFLFSTLGHGSLKPLTQETAMSILGFTEPFDFIRFGTHTGNVAILRWFQELNSNFRVKGKCYILYKPEGKNRTPDVTAEMALDSLQRGLRDPSTTFIYHCKNHYFCPIGFEDTPTRPQDAYKSVSDDKKESWILIGDTSKSFPPIQCKKWKDITTDLNTKFPAYLDIRREWRGVRRRKYRRAISEMVHCIMVFQKVSGSFCSPSGSLQGRYSQPNSHRPSRLPVSPGSMTSRLSPPEALCECEEPGPVLEEEELGVENLDSSADDDEYDDKVEDYDEWVDEEDEEEDGEKEGLSDDGSVSPV</sequence>
<evidence type="ECO:0008006" key="6">
    <source>
        <dbReference type="Google" id="ProtNLM"/>
    </source>
</evidence>
<name>A0AAE0ZX94_9GAST</name>
<feature type="compositionally biased region" description="Acidic residues" evidence="3">
    <location>
        <begin position="737"/>
        <end position="764"/>
    </location>
</feature>
<feature type="compositionally biased region" description="Polar residues" evidence="3">
    <location>
        <begin position="296"/>
        <end position="306"/>
    </location>
</feature>
<feature type="compositionally biased region" description="Low complexity" evidence="3">
    <location>
        <begin position="127"/>
        <end position="149"/>
    </location>
</feature>
<dbReference type="PANTHER" id="PTHR16171">
    <property type="entry name" value="DNA REPAIR PROTEIN COMPLEMENTING XP-G CELLS-RELATED"/>
    <property type="match status" value="1"/>
</dbReference>
<keyword evidence="2" id="KW-0539">Nucleus</keyword>
<feature type="compositionally biased region" description="Polar residues" evidence="3">
    <location>
        <begin position="45"/>
        <end position="57"/>
    </location>
</feature>
<dbReference type="PANTHER" id="PTHR16171:SF13">
    <property type="entry name" value="BASIC IMMUNOGLOBULIN-LIKE VARIABLE MOTIF-CONTAINING PROTEIN"/>
    <property type="match status" value="1"/>
</dbReference>
<feature type="compositionally biased region" description="Basic and acidic residues" evidence="3">
    <location>
        <begin position="255"/>
        <end position="266"/>
    </location>
</feature>
<dbReference type="GO" id="GO:0003697">
    <property type="term" value="F:single-stranded DNA binding"/>
    <property type="evidence" value="ECO:0007669"/>
    <property type="project" value="TreeGrafter"/>
</dbReference>
<comment type="subcellular location">
    <subcellularLocation>
        <location evidence="1">Nucleus</location>
    </subcellularLocation>
</comment>
<evidence type="ECO:0000313" key="4">
    <source>
        <dbReference type="EMBL" id="KAK3777245.1"/>
    </source>
</evidence>
<feature type="compositionally biased region" description="Basic and acidic residues" evidence="3">
    <location>
        <begin position="359"/>
        <end position="369"/>
    </location>
</feature>
<dbReference type="GO" id="GO:0005634">
    <property type="term" value="C:nucleus"/>
    <property type="evidence" value="ECO:0007669"/>
    <property type="project" value="UniProtKB-SubCell"/>
</dbReference>
<feature type="compositionally biased region" description="Polar residues" evidence="3">
    <location>
        <begin position="268"/>
        <end position="288"/>
    </location>
</feature>
<evidence type="ECO:0000256" key="3">
    <source>
        <dbReference type="SAM" id="MobiDB-lite"/>
    </source>
</evidence>
<dbReference type="EMBL" id="JAWDGP010003107">
    <property type="protein sequence ID" value="KAK3777245.1"/>
    <property type="molecule type" value="Genomic_DNA"/>
</dbReference>
<comment type="caution">
    <text evidence="4">The sequence shown here is derived from an EMBL/GenBank/DDBJ whole genome shotgun (WGS) entry which is preliminary data.</text>
</comment>
<reference evidence="4" key="1">
    <citation type="journal article" date="2023" name="G3 (Bethesda)">
        <title>A reference genome for the long-term kleptoplast-retaining sea slug Elysia crispata morphotype clarki.</title>
        <authorList>
            <person name="Eastman K.E."/>
            <person name="Pendleton A.L."/>
            <person name="Shaikh M.A."/>
            <person name="Suttiyut T."/>
            <person name="Ogas R."/>
            <person name="Tomko P."/>
            <person name="Gavelis G."/>
            <person name="Widhalm J.R."/>
            <person name="Wisecaver J.H."/>
        </authorList>
    </citation>
    <scope>NUCLEOTIDE SEQUENCE</scope>
    <source>
        <strain evidence="4">ECLA1</strain>
    </source>
</reference>
<feature type="compositionally biased region" description="Low complexity" evidence="3">
    <location>
        <begin position="422"/>
        <end position="434"/>
    </location>
</feature>
<dbReference type="AlphaFoldDB" id="A0AAE0ZX94"/>
<feature type="region of interest" description="Disordered" evidence="3">
    <location>
        <begin position="679"/>
        <end position="777"/>
    </location>
</feature>
<feature type="compositionally biased region" description="Acidic residues" evidence="3">
    <location>
        <begin position="715"/>
        <end position="730"/>
    </location>
</feature>
<keyword evidence="5" id="KW-1185">Reference proteome</keyword>
<dbReference type="GO" id="GO:0004520">
    <property type="term" value="F:DNA endonuclease activity"/>
    <property type="evidence" value="ECO:0007669"/>
    <property type="project" value="TreeGrafter"/>
</dbReference>